<reference evidence="1" key="1">
    <citation type="submission" date="2021-06" db="EMBL/GenBank/DDBJ databases">
        <authorList>
            <person name="Kallberg Y."/>
            <person name="Tangrot J."/>
            <person name="Rosling A."/>
        </authorList>
    </citation>
    <scope>NUCLEOTIDE SEQUENCE</scope>
    <source>
        <strain evidence="1">MA461A</strain>
    </source>
</reference>
<proteinExistence type="predicted"/>
<gene>
    <name evidence="1" type="ORF">RPERSI_LOCUS23149</name>
</gene>
<accession>A0ACA9RWK3</accession>
<name>A0ACA9RWK3_9GLOM</name>
<sequence length="78" mass="8713">LPPVGIQTAQGLPNNTFQQSIALLLQNNLNTLANQLKNKEKNRQCLLVQGTGLNRSNLRKKYHMQTATEDNYTSNSSD</sequence>
<feature type="non-terminal residue" evidence="1">
    <location>
        <position position="1"/>
    </location>
</feature>
<comment type="caution">
    <text evidence="1">The sequence shown here is derived from an EMBL/GenBank/DDBJ whole genome shotgun (WGS) entry which is preliminary data.</text>
</comment>
<evidence type="ECO:0000313" key="1">
    <source>
        <dbReference type="EMBL" id="CAG8810764.1"/>
    </source>
</evidence>
<keyword evidence="2" id="KW-1185">Reference proteome</keyword>
<dbReference type="EMBL" id="CAJVQC010071629">
    <property type="protein sequence ID" value="CAG8810764.1"/>
    <property type="molecule type" value="Genomic_DNA"/>
</dbReference>
<dbReference type="Proteomes" id="UP000789920">
    <property type="component" value="Unassembled WGS sequence"/>
</dbReference>
<protein>
    <submittedName>
        <fullName evidence="1">23961_t:CDS:1</fullName>
    </submittedName>
</protein>
<evidence type="ECO:0000313" key="2">
    <source>
        <dbReference type="Proteomes" id="UP000789920"/>
    </source>
</evidence>
<feature type="non-terminal residue" evidence="1">
    <location>
        <position position="78"/>
    </location>
</feature>
<organism evidence="1 2">
    <name type="scientific">Racocetra persica</name>
    <dbReference type="NCBI Taxonomy" id="160502"/>
    <lineage>
        <taxon>Eukaryota</taxon>
        <taxon>Fungi</taxon>
        <taxon>Fungi incertae sedis</taxon>
        <taxon>Mucoromycota</taxon>
        <taxon>Glomeromycotina</taxon>
        <taxon>Glomeromycetes</taxon>
        <taxon>Diversisporales</taxon>
        <taxon>Gigasporaceae</taxon>
        <taxon>Racocetra</taxon>
    </lineage>
</organism>